<dbReference type="InterPro" id="IPR005180">
    <property type="entry name" value="DUF302"/>
</dbReference>
<dbReference type="InterPro" id="IPR035923">
    <property type="entry name" value="TT1751-like_sf"/>
</dbReference>
<gene>
    <name evidence="2" type="ORF">ELB75_04610</name>
</gene>
<proteinExistence type="predicted"/>
<feature type="domain" description="DUF302" evidence="1">
    <location>
        <begin position="155"/>
        <end position="213"/>
    </location>
</feature>
<evidence type="ECO:0000313" key="3">
    <source>
        <dbReference type="Proteomes" id="UP000282435"/>
    </source>
</evidence>
<dbReference type="PANTHER" id="PTHR38342:SF2">
    <property type="entry name" value="INNER MEMBRANE OR EXPORTED"/>
    <property type="match status" value="1"/>
</dbReference>
<dbReference type="OrthoDB" id="9799367at2"/>
<reference evidence="2 3" key="1">
    <citation type="submission" date="2018-12" db="EMBL/GenBank/DDBJ databases">
        <title>Genome sequencing of Eikenella corrodens KCOM 3110 (= JS217).</title>
        <authorList>
            <person name="Koo J.-K."/>
            <person name="Park S.-N."/>
            <person name="Lim Y.K."/>
        </authorList>
    </citation>
    <scope>NUCLEOTIDE SEQUENCE [LARGE SCALE GENOMIC DNA]</scope>
    <source>
        <strain evidence="2 3">KCOM 3110</strain>
    </source>
</reference>
<dbReference type="EMBL" id="CP034670">
    <property type="protein sequence ID" value="AZR59370.1"/>
    <property type="molecule type" value="Genomic_DNA"/>
</dbReference>
<dbReference type="SUPFAM" id="SSF103247">
    <property type="entry name" value="TT1751-like"/>
    <property type="match status" value="1"/>
</dbReference>
<dbReference type="AlphaFoldDB" id="A0A3S9SIQ2"/>
<name>A0A3S9SIQ2_EIKCO</name>
<organism evidence="2 3">
    <name type="scientific">Eikenella corrodens</name>
    <dbReference type="NCBI Taxonomy" id="539"/>
    <lineage>
        <taxon>Bacteria</taxon>
        <taxon>Pseudomonadati</taxon>
        <taxon>Pseudomonadota</taxon>
        <taxon>Betaproteobacteria</taxon>
        <taxon>Neisseriales</taxon>
        <taxon>Neisseriaceae</taxon>
        <taxon>Eikenella</taxon>
    </lineage>
</organism>
<sequence>MPCAGRCQSAASQWAAAAGPCCSCSCSKLPWRPPCAAAWCCRGCNSCTGKPTAAGRFTKLCGRIPPMPKDCAACGCGRVGGRRGRNGANRWIGRIPANNSRANAAYFIGFSLHTGLNPMINPNHLILPSRLGFAETLAVLKQAFAAKQITLFAEIPHSALAAEHGLPLAPASLLIVGHPAKGTPLMQADLLLAAELPLKVLVYEQNGRVQVLYRRVLPLVAGRGLGEAETAAAQIDAATGALIAAALDGVPG</sequence>
<dbReference type="Pfam" id="PF03625">
    <property type="entry name" value="DUF302"/>
    <property type="match status" value="1"/>
</dbReference>
<evidence type="ECO:0000313" key="2">
    <source>
        <dbReference type="EMBL" id="AZR59370.1"/>
    </source>
</evidence>
<dbReference type="CDD" id="cd14797">
    <property type="entry name" value="DUF302"/>
    <property type="match status" value="1"/>
</dbReference>
<dbReference type="PANTHER" id="PTHR38342">
    <property type="entry name" value="SLR5037 PROTEIN"/>
    <property type="match status" value="1"/>
</dbReference>
<accession>A0A3S9SIQ2</accession>
<dbReference type="Gene3D" id="3.30.310.70">
    <property type="entry name" value="TT1751-like domain"/>
    <property type="match status" value="1"/>
</dbReference>
<protein>
    <submittedName>
        <fullName evidence="2">DUF302 domain-containing protein</fullName>
    </submittedName>
</protein>
<dbReference type="Proteomes" id="UP000282435">
    <property type="component" value="Chromosome"/>
</dbReference>
<evidence type="ECO:0000259" key="1">
    <source>
        <dbReference type="Pfam" id="PF03625"/>
    </source>
</evidence>